<dbReference type="GO" id="GO:0046872">
    <property type="term" value="F:metal ion binding"/>
    <property type="evidence" value="ECO:0007669"/>
    <property type="project" value="UniProtKB-KW"/>
</dbReference>
<evidence type="ECO:0000256" key="15">
    <source>
        <dbReference type="SAM" id="Phobius"/>
    </source>
</evidence>
<feature type="domain" description="Type II secretion system protein GspF" evidence="16">
    <location>
        <begin position="275"/>
        <end position="396"/>
    </location>
</feature>
<evidence type="ECO:0000256" key="11">
    <source>
        <dbReference type="ARBA" id="ARBA00022989"/>
    </source>
</evidence>
<dbReference type="EMBL" id="QFFF01000001">
    <property type="protein sequence ID" value="PWG01527.1"/>
    <property type="molecule type" value="Genomic_DNA"/>
</dbReference>
<sequence>MSDYDYLALDTAGRERRGSVKAATVEDARAALGARKLFVVKLERGTGAATPPLLSRRALLRKKLTAKQLALFTRQLATLVQVSPLEESLRTIARQAEQEMVRRVLDSVHGGVVEGRRLSEAMGRERTSFPPLYRAMVSAGESSGTLPQILERMADLLERQAEVRGKVMSALAYPVILAIVATFVVFALMIFVVPKVVEQFEDVGQALPLLTRIVIALSEFLGNWWWALLLALIGVGLLIGRALQDEALRLRFDRRLLRLPLIGRLIRDLHAARMARTLSTMVGSRLPLLEGLKLTTQTVHNRALRQASEEITEAIRTGGSLSAALKRAGVFPPLLVYLAASGEASGKLDIMLERAADYLEREFDSFTSAALSLLEPAIIVIMGAIVAVIVLAILLPILQLDTLASGV</sequence>
<dbReference type="Gene3D" id="1.20.81.30">
    <property type="entry name" value="Type II secretion system (T2SS), domain F"/>
    <property type="match status" value="2"/>
</dbReference>
<dbReference type="InterPro" id="IPR001992">
    <property type="entry name" value="T2SS_GspF/T4SS_PilC_CS"/>
</dbReference>
<dbReference type="Proteomes" id="UP000245916">
    <property type="component" value="Unassembled WGS sequence"/>
</dbReference>
<dbReference type="OrthoDB" id="9805682at2"/>
<dbReference type="InterPro" id="IPR011850">
    <property type="entry name" value="T2SS_GspF"/>
</dbReference>
<evidence type="ECO:0000313" key="17">
    <source>
        <dbReference type="EMBL" id="PWG01527.1"/>
    </source>
</evidence>
<comment type="subcellular location">
    <subcellularLocation>
        <location evidence="2 14">Cell inner membrane</location>
        <topology evidence="2 14">Multi-pass membrane protein</topology>
    </subcellularLocation>
</comment>
<dbReference type="InterPro" id="IPR003004">
    <property type="entry name" value="GspF/PilC"/>
</dbReference>
<feature type="transmembrane region" description="Helical" evidence="15">
    <location>
        <begin position="377"/>
        <end position="398"/>
    </location>
</feature>
<evidence type="ECO:0000256" key="14">
    <source>
        <dbReference type="RuleBase" id="RU003923"/>
    </source>
</evidence>
<dbReference type="Pfam" id="PF00482">
    <property type="entry name" value="T2SSF"/>
    <property type="match status" value="2"/>
</dbReference>
<evidence type="ECO:0000256" key="9">
    <source>
        <dbReference type="ARBA" id="ARBA00022837"/>
    </source>
</evidence>
<keyword evidence="12 15" id="KW-0472">Membrane</keyword>
<dbReference type="GO" id="GO:0015628">
    <property type="term" value="P:protein secretion by the type II secretion system"/>
    <property type="evidence" value="ECO:0007669"/>
    <property type="project" value="InterPro"/>
</dbReference>
<dbReference type="NCBIfam" id="TIGR02120">
    <property type="entry name" value="GspF"/>
    <property type="match status" value="1"/>
</dbReference>
<evidence type="ECO:0000256" key="5">
    <source>
        <dbReference type="ARBA" id="ARBA00022475"/>
    </source>
</evidence>
<dbReference type="GO" id="GO:0005886">
    <property type="term" value="C:plasma membrane"/>
    <property type="evidence" value="ECO:0007669"/>
    <property type="project" value="UniProtKB-SubCell"/>
</dbReference>
<evidence type="ECO:0000256" key="6">
    <source>
        <dbReference type="ARBA" id="ARBA00022519"/>
    </source>
</evidence>
<comment type="similarity">
    <text evidence="3 14">Belongs to the GSP F family.</text>
</comment>
<feature type="transmembrane region" description="Helical" evidence="15">
    <location>
        <begin position="170"/>
        <end position="193"/>
    </location>
</feature>
<evidence type="ECO:0000256" key="3">
    <source>
        <dbReference type="ARBA" id="ARBA00005745"/>
    </source>
</evidence>
<dbReference type="PANTHER" id="PTHR30012">
    <property type="entry name" value="GENERAL SECRETION PATHWAY PROTEIN"/>
    <property type="match status" value="1"/>
</dbReference>
<evidence type="ECO:0000256" key="12">
    <source>
        <dbReference type="ARBA" id="ARBA00023136"/>
    </source>
</evidence>
<name>A0A2U2IZN6_9SPHN</name>
<keyword evidence="5" id="KW-1003">Cell membrane</keyword>
<dbReference type="InterPro" id="IPR018076">
    <property type="entry name" value="T2SS_GspF_dom"/>
</dbReference>
<keyword evidence="10" id="KW-0653">Protein transport</keyword>
<protein>
    <recommendedName>
        <fullName evidence="13">General secretion pathway protein F</fullName>
    </recommendedName>
</protein>
<dbReference type="PROSITE" id="PS00874">
    <property type="entry name" value="T2SP_F"/>
    <property type="match status" value="1"/>
</dbReference>
<keyword evidence="8" id="KW-0479">Metal-binding</keyword>
<evidence type="ECO:0000259" key="16">
    <source>
        <dbReference type="Pfam" id="PF00482"/>
    </source>
</evidence>
<evidence type="ECO:0000256" key="7">
    <source>
        <dbReference type="ARBA" id="ARBA00022692"/>
    </source>
</evidence>
<evidence type="ECO:0000313" key="18">
    <source>
        <dbReference type="Proteomes" id="UP000245916"/>
    </source>
</evidence>
<dbReference type="GO" id="GO:0015627">
    <property type="term" value="C:type II protein secretion system complex"/>
    <property type="evidence" value="ECO:0007669"/>
    <property type="project" value="InterPro"/>
</dbReference>
<dbReference type="AlphaFoldDB" id="A0A2U2IZN6"/>
<evidence type="ECO:0000256" key="4">
    <source>
        <dbReference type="ARBA" id="ARBA00022448"/>
    </source>
</evidence>
<dbReference type="PRINTS" id="PR00812">
    <property type="entry name" value="BCTERIALGSPF"/>
</dbReference>
<keyword evidence="11 15" id="KW-1133">Transmembrane helix</keyword>
<comment type="function">
    <text evidence="1">Component of the type II secretion system inner membrane complex required for the energy-dependent secretion of extracellular factors such as proteases and toxins from the periplasm.</text>
</comment>
<dbReference type="RefSeq" id="WP_109269667.1">
    <property type="nucleotide sequence ID" value="NZ_QFFF01000001.1"/>
</dbReference>
<keyword evidence="9" id="KW-0106">Calcium</keyword>
<dbReference type="InterPro" id="IPR042094">
    <property type="entry name" value="T2SS_GspF_sf"/>
</dbReference>
<keyword evidence="18" id="KW-1185">Reference proteome</keyword>
<evidence type="ECO:0000256" key="8">
    <source>
        <dbReference type="ARBA" id="ARBA00022723"/>
    </source>
</evidence>
<comment type="caution">
    <text evidence="17">The sequence shown here is derived from an EMBL/GenBank/DDBJ whole genome shotgun (WGS) entry which is preliminary data.</text>
</comment>
<gene>
    <name evidence="17" type="primary">gspF</name>
    <name evidence="17" type="ORF">DF286_00575</name>
</gene>
<dbReference type="PANTHER" id="PTHR30012:SF0">
    <property type="entry name" value="TYPE II SECRETION SYSTEM PROTEIN F-RELATED"/>
    <property type="match status" value="1"/>
</dbReference>
<feature type="domain" description="Type II secretion system protein GspF" evidence="16">
    <location>
        <begin position="72"/>
        <end position="194"/>
    </location>
</feature>
<accession>A0A2U2IZN6</accession>
<evidence type="ECO:0000256" key="2">
    <source>
        <dbReference type="ARBA" id="ARBA00004429"/>
    </source>
</evidence>
<evidence type="ECO:0000256" key="10">
    <source>
        <dbReference type="ARBA" id="ARBA00022927"/>
    </source>
</evidence>
<organism evidence="17 18">
    <name type="scientific">Allosphingosinicella humi</name>
    <dbReference type="NCBI Taxonomy" id="2068657"/>
    <lineage>
        <taxon>Bacteria</taxon>
        <taxon>Pseudomonadati</taxon>
        <taxon>Pseudomonadota</taxon>
        <taxon>Alphaproteobacteria</taxon>
        <taxon>Sphingomonadales</taxon>
        <taxon>Sphingomonadaceae</taxon>
        <taxon>Allosphingosinicella</taxon>
    </lineage>
</organism>
<dbReference type="FunFam" id="1.20.81.30:FF:000001">
    <property type="entry name" value="Type II secretion system protein F"/>
    <property type="match status" value="2"/>
</dbReference>
<keyword evidence="6" id="KW-0997">Cell inner membrane</keyword>
<feature type="transmembrane region" description="Helical" evidence="15">
    <location>
        <begin position="224"/>
        <end position="243"/>
    </location>
</feature>
<evidence type="ECO:0000256" key="13">
    <source>
        <dbReference type="ARBA" id="ARBA00030750"/>
    </source>
</evidence>
<keyword evidence="7 14" id="KW-0812">Transmembrane</keyword>
<keyword evidence="4 14" id="KW-0813">Transport</keyword>
<evidence type="ECO:0000256" key="1">
    <source>
        <dbReference type="ARBA" id="ARBA00002684"/>
    </source>
</evidence>
<reference evidence="17 18" key="1">
    <citation type="submission" date="2018-05" db="EMBL/GenBank/DDBJ databases">
        <title>Genome of Sphingosinicella humi QZX222.</title>
        <authorList>
            <person name="Qiao Z."/>
            <person name="Wang G."/>
        </authorList>
    </citation>
    <scope>NUCLEOTIDE SEQUENCE [LARGE SCALE GENOMIC DNA]</scope>
    <source>
        <strain evidence="17 18">QZX222</strain>
    </source>
</reference>
<proteinExistence type="inferred from homology"/>